<dbReference type="PANTHER" id="PTHR30532:SF1">
    <property type="entry name" value="IRON(3+)-HYDROXAMATE-BINDING PROTEIN FHUD"/>
    <property type="match status" value="1"/>
</dbReference>
<name>A0AAV3SDY1_HALDO</name>
<dbReference type="InterPro" id="IPR051313">
    <property type="entry name" value="Bact_iron-sidero_bind"/>
</dbReference>
<sequence>MQRRRFLTGATATAGALLAGCAGGASEGGDGNGSDRTTGSTTGTTTGGSTTDTNSGGSGAYSVSMAPMGEVTFEGVPQTWVANNGSWADMGAALGVEPPKALWLPERYHTQYYDGIPGVSVDTSQMTTLFGDGGSVSKETYYQLDGDVHVQDPTFLLNRAKNWKQADIDEITNNVAPFVGNTGFSRGYSWHEDYRYYSLYDAFGKLATVFKREQRYRAFSKLHDEFQSQLSNIVPSKSERPAVAILWAEGNQPEQFSPYLIGKGTSFKQWRDLEVRDALAETDVENFHASRAQVDYETLLEIDPEMLLLRGHEDQTATKFQNTVVQSLRNHEIASDLTAVKNGDVYRGGPLYQGPITNLVLTERAAKQVYGVSKELFDRKRVADIVAGEFSQ</sequence>
<comment type="subcellular location">
    <subcellularLocation>
        <location evidence="1">Cell envelope</location>
    </subcellularLocation>
</comment>
<proteinExistence type="predicted"/>
<dbReference type="Gene3D" id="3.40.50.1980">
    <property type="entry name" value="Nitrogenase molybdenum iron protein domain"/>
    <property type="match status" value="2"/>
</dbReference>
<dbReference type="AlphaFoldDB" id="A0AAV3SDY1"/>
<evidence type="ECO:0000256" key="4">
    <source>
        <dbReference type="SAM" id="MobiDB-lite"/>
    </source>
</evidence>
<feature type="domain" description="Fe/B12 periplasmic-binding" evidence="5">
    <location>
        <begin position="163"/>
        <end position="348"/>
    </location>
</feature>
<evidence type="ECO:0000313" key="8">
    <source>
        <dbReference type="Proteomes" id="UP000830542"/>
    </source>
</evidence>
<evidence type="ECO:0000259" key="5">
    <source>
        <dbReference type="Pfam" id="PF01497"/>
    </source>
</evidence>
<evidence type="ECO:0000313" key="7">
    <source>
        <dbReference type="EMBL" id="UOO96075.1"/>
    </source>
</evidence>
<evidence type="ECO:0000313" key="9">
    <source>
        <dbReference type="Proteomes" id="UP001500962"/>
    </source>
</evidence>
<keyword evidence="8" id="KW-1185">Reference proteome</keyword>
<gene>
    <name evidence="6" type="ORF">GCM10008985_05460</name>
    <name evidence="7" type="ORF">MUK72_05030</name>
</gene>
<dbReference type="GeneID" id="71761188"/>
<dbReference type="Proteomes" id="UP000830542">
    <property type="component" value="Chromosome"/>
</dbReference>
<dbReference type="SUPFAM" id="SSF53807">
    <property type="entry name" value="Helical backbone' metal receptor"/>
    <property type="match status" value="1"/>
</dbReference>
<evidence type="ECO:0000256" key="3">
    <source>
        <dbReference type="ARBA" id="ARBA00022729"/>
    </source>
</evidence>
<dbReference type="EMBL" id="CP095005">
    <property type="protein sequence ID" value="UOO96075.1"/>
    <property type="molecule type" value="Genomic_DNA"/>
</dbReference>
<keyword evidence="3" id="KW-0732">Signal</keyword>
<dbReference type="RefSeq" id="WP_244704496.1">
    <property type="nucleotide sequence ID" value="NZ_BAAADN010000009.1"/>
</dbReference>
<keyword evidence="2" id="KW-0813">Transport</keyword>
<evidence type="ECO:0000313" key="6">
    <source>
        <dbReference type="EMBL" id="GAA0452687.1"/>
    </source>
</evidence>
<dbReference type="InterPro" id="IPR002491">
    <property type="entry name" value="ABC_transptr_periplasmic_BD"/>
</dbReference>
<dbReference type="PROSITE" id="PS51257">
    <property type="entry name" value="PROKAR_LIPOPROTEIN"/>
    <property type="match status" value="1"/>
</dbReference>
<protein>
    <submittedName>
        <fullName evidence="6">ABC transporter substrate-binding protein</fullName>
    </submittedName>
</protein>
<dbReference type="Proteomes" id="UP001500962">
    <property type="component" value="Unassembled WGS sequence"/>
</dbReference>
<dbReference type="PANTHER" id="PTHR30532">
    <property type="entry name" value="IRON III DICITRATE-BINDING PERIPLASMIC PROTEIN"/>
    <property type="match status" value="1"/>
</dbReference>
<dbReference type="EMBL" id="BAAADN010000009">
    <property type="protein sequence ID" value="GAA0452687.1"/>
    <property type="molecule type" value="Genomic_DNA"/>
</dbReference>
<reference evidence="7" key="2">
    <citation type="submission" date="2022-04" db="EMBL/GenBank/DDBJ databases">
        <title>Sequencing and genomic assembly of Halococcus dombrowskii.</title>
        <authorList>
            <person name="Lim S.W."/>
            <person name="MacLea K.S."/>
        </authorList>
    </citation>
    <scope>NUCLEOTIDE SEQUENCE</scope>
    <source>
        <strain evidence="7">H4</strain>
    </source>
</reference>
<accession>A0AAV3SDY1</accession>
<feature type="region of interest" description="Disordered" evidence="4">
    <location>
        <begin position="25"/>
        <end position="61"/>
    </location>
</feature>
<evidence type="ECO:0000256" key="1">
    <source>
        <dbReference type="ARBA" id="ARBA00004196"/>
    </source>
</evidence>
<evidence type="ECO:0000256" key="2">
    <source>
        <dbReference type="ARBA" id="ARBA00022448"/>
    </source>
</evidence>
<feature type="compositionally biased region" description="Low complexity" evidence="4">
    <location>
        <begin position="34"/>
        <end position="55"/>
    </location>
</feature>
<dbReference type="KEGG" id="hdo:MUK72_05030"/>
<dbReference type="Pfam" id="PF01497">
    <property type="entry name" value="Peripla_BP_2"/>
    <property type="match status" value="1"/>
</dbReference>
<reference evidence="6" key="3">
    <citation type="submission" date="2023-12" db="EMBL/GenBank/DDBJ databases">
        <authorList>
            <person name="Sun Q."/>
            <person name="Inoue M."/>
        </authorList>
    </citation>
    <scope>NUCLEOTIDE SEQUENCE</scope>
    <source>
        <strain evidence="6">JCM 12289</strain>
    </source>
</reference>
<organism evidence="6 9">
    <name type="scientific">Halococcus dombrowskii</name>
    <dbReference type="NCBI Taxonomy" id="179637"/>
    <lineage>
        <taxon>Archaea</taxon>
        <taxon>Methanobacteriati</taxon>
        <taxon>Methanobacteriota</taxon>
        <taxon>Stenosarchaea group</taxon>
        <taxon>Halobacteria</taxon>
        <taxon>Halobacteriales</taxon>
        <taxon>Halococcaceae</taxon>
        <taxon>Halococcus</taxon>
    </lineage>
</organism>
<reference evidence="6" key="1">
    <citation type="journal article" date="2014" name="Int. J. Syst. Evol. Microbiol.">
        <title>Complete genome sequence of Corynebacterium casei LMG S-19264T (=DSM 44701T), isolated from a smear-ripened cheese.</title>
        <authorList>
            <consortium name="US DOE Joint Genome Institute (JGI-PGF)"/>
            <person name="Walter F."/>
            <person name="Albersmeier A."/>
            <person name="Kalinowski J."/>
            <person name="Ruckert C."/>
        </authorList>
    </citation>
    <scope>NUCLEOTIDE SEQUENCE</scope>
    <source>
        <strain evidence="6">JCM 12289</strain>
    </source>
</reference>